<dbReference type="HOGENOM" id="CLU_3237538_0_0_10"/>
<dbReference type="EMBL" id="AP009380">
    <property type="protein sequence ID" value="BAG33898.1"/>
    <property type="molecule type" value="Genomic_DNA"/>
</dbReference>
<organism evidence="1 2">
    <name type="scientific">Porphyromonas gingivalis (strain ATCC 33277 / DSM 20709 / CIP 103683 / JCM 12257 / NCTC 11834 / 2561)</name>
    <dbReference type="NCBI Taxonomy" id="431947"/>
    <lineage>
        <taxon>Bacteria</taxon>
        <taxon>Pseudomonadati</taxon>
        <taxon>Bacteroidota</taxon>
        <taxon>Bacteroidia</taxon>
        <taxon>Bacteroidales</taxon>
        <taxon>Porphyromonadaceae</taxon>
        <taxon>Porphyromonas</taxon>
    </lineage>
</organism>
<sequence length="45" mass="5211">MWVPYSFEGTVRDLIAAYGSWRLYYSSQYQDGIYIISAGLIGRKD</sequence>
<protein>
    <submittedName>
        <fullName evidence="1">Uncharacterized protein</fullName>
    </submittedName>
</protein>
<name>B2RKK3_PORG3</name>
<dbReference type="Proteomes" id="UP000008842">
    <property type="component" value="Chromosome"/>
</dbReference>
<proteinExistence type="predicted"/>
<evidence type="ECO:0000313" key="1">
    <source>
        <dbReference type="EMBL" id="BAG33898.1"/>
    </source>
</evidence>
<accession>B2RKK3</accession>
<reference evidence="1 2" key="1">
    <citation type="journal article" date="2008" name="DNA Res.">
        <title>Determination of the genome sequence of Porphyromonas gingivalis strain ATCC 33277 and genomic comparison with strain W83 revealed extensive genome rearrangements in P. gingivalis.</title>
        <authorList>
            <person name="Naito M."/>
            <person name="Hirakawa H."/>
            <person name="Yamashita A."/>
            <person name="Ohara N."/>
            <person name="Shoji M."/>
            <person name="Yukitake H."/>
            <person name="Nakayama K."/>
            <person name="Toh H."/>
            <person name="Yoshimura F."/>
            <person name="Kuhara S."/>
            <person name="Hattori M."/>
            <person name="Hayashi T."/>
            <person name="Nakayama K."/>
        </authorList>
    </citation>
    <scope>NUCLEOTIDE SEQUENCE [LARGE SCALE GENOMIC DNA]</scope>
    <source>
        <strain evidence="2">ATCC 33277 / DSM 20709 / CIP 103683 / JCM 12257 / NCTC 11834 / 2561</strain>
    </source>
</reference>
<dbReference type="AlphaFoldDB" id="B2RKK3"/>
<evidence type="ECO:0000313" key="2">
    <source>
        <dbReference type="Proteomes" id="UP000008842"/>
    </source>
</evidence>
<dbReference type="KEGG" id="pgn:PGN_1379"/>
<gene>
    <name evidence="1" type="ordered locus">PGN_1379</name>
</gene>